<sequence length="125" mass="12725">MITPVTVVTANTRLKKPTATQNSRSVCHQLAIRSVDTTEVAQQPTMDNTQALIGTTADGVWVGAGRGATGGCAAGGIRCAPVTIGMAPVGARRMMRLAALAGSVPEGLEGLAPVGGWWRSVTNPG</sequence>
<accession>A0AAD1MJ91</accession>
<organism evidence="1 2">
    <name type="scientific">Mycolicibacter terrae</name>
    <dbReference type="NCBI Taxonomy" id="1788"/>
    <lineage>
        <taxon>Bacteria</taxon>
        <taxon>Bacillati</taxon>
        <taxon>Actinomycetota</taxon>
        <taxon>Actinomycetes</taxon>
        <taxon>Mycobacteriales</taxon>
        <taxon>Mycobacteriaceae</taxon>
        <taxon>Mycolicibacter</taxon>
    </lineage>
</organism>
<proteinExistence type="predicted"/>
<reference evidence="1 2" key="1">
    <citation type="journal article" date="2019" name="Emerg. Microbes Infect.">
        <title>Comprehensive subspecies identification of 175 nontuberculous mycobacteria species based on 7547 genomic profiles.</title>
        <authorList>
            <person name="Matsumoto Y."/>
            <person name="Kinjo T."/>
            <person name="Motooka D."/>
            <person name="Nabeya D."/>
            <person name="Jung N."/>
            <person name="Uechi K."/>
            <person name="Horii T."/>
            <person name="Iida T."/>
            <person name="Fujita J."/>
            <person name="Nakamura S."/>
        </authorList>
    </citation>
    <scope>NUCLEOTIDE SEQUENCE [LARGE SCALE GENOMIC DNA]</scope>
    <source>
        <strain evidence="1 2">JCM 12143</strain>
    </source>
</reference>
<gene>
    <name evidence="1" type="ORF">MTER_31850</name>
</gene>
<evidence type="ECO:0000313" key="1">
    <source>
        <dbReference type="EMBL" id="BBX23774.1"/>
    </source>
</evidence>
<protein>
    <submittedName>
        <fullName evidence="1">Uncharacterized protein</fullName>
    </submittedName>
</protein>
<dbReference type="EMBL" id="AP022564">
    <property type="protein sequence ID" value="BBX23774.1"/>
    <property type="molecule type" value="Genomic_DNA"/>
</dbReference>
<name>A0AAD1MJ91_9MYCO</name>
<dbReference type="AlphaFoldDB" id="A0AAD1MJ91"/>
<evidence type="ECO:0000313" key="2">
    <source>
        <dbReference type="Proteomes" id="UP000467636"/>
    </source>
</evidence>
<keyword evidence="2" id="KW-1185">Reference proteome</keyword>
<dbReference type="Proteomes" id="UP000467636">
    <property type="component" value="Chromosome"/>
</dbReference>